<evidence type="ECO:0000313" key="1">
    <source>
        <dbReference type="EMBL" id="KAF5825344.1"/>
    </source>
</evidence>
<gene>
    <name evidence="1" type="ORF">DUNSADRAFT_11372</name>
</gene>
<organism evidence="1 2">
    <name type="scientific">Dunaliella salina</name>
    <name type="common">Green alga</name>
    <name type="synonym">Protococcus salinus</name>
    <dbReference type="NCBI Taxonomy" id="3046"/>
    <lineage>
        <taxon>Eukaryota</taxon>
        <taxon>Viridiplantae</taxon>
        <taxon>Chlorophyta</taxon>
        <taxon>core chlorophytes</taxon>
        <taxon>Chlorophyceae</taxon>
        <taxon>CS clade</taxon>
        <taxon>Chlamydomonadales</taxon>
        <taxon>Dunaliellaceae</taxon>
        <taxon>Dunaliella</taxon>
    </lineage>
</organism>
<dbReference type="EMBL" id="MU073623">
    <property type="protein sequence ID" value="KAF5825344.1"/>
    <property type="molecule type" value="Genomic_DNA"/>
</dbReference>
<accession>A0ABQ7FS06</accession>
<dbReference type="Proteomes" id="UP000815325">
    <property type="component" value="Unassembled WGS sequence"/>
</dbReference>
<sequence length="85" mass="9126">MLMSYAGILGAGTTGSIAGYLIGTSGGQGNAPGVTPISAGERRDIDSLRAEAQFRREYDGHVWVRARSGDWWEVSSRNLNLKPES</sequence>
<proteinExistence type="predicted"/>
<protein>
    <recommendedName>
        <fullName evidence="3">Encoded protein</fullName>
    </recommendedName>
</protein>
<comment type="caution">
    <text evidence="1">The sequence shown here is derived from an EMBL/GenBank/DDBJ whole genome shotgun (WGS) entry which is preliminary data.</text>
</comment>
<name>A0ABQ7FS06_DUNSA</name>
<evidence type="ECO:0008006" key="3">
    <source>
        <dbReference type="Google" id="ProtNLM"/>
    </source>
</evidence>
<keyword evidence="2" id="KW-1185">Reference proteome</keyword>
<reference evidence="1" key="1">
    <citation type="submission" date="2017-08" db="EMBL/GenBank/DDBJ databases">
        <authorList>
            <person name="Polle J.E."/>
            <person name="Barry K."/>
            <person name="Cushman J."/>
            <person name="Schmutz J."/>
            <person name="Tran D."/>
            <person name="Hathwaick L.T."/>
            <person name="Yim W.C."/>
            <person name="Jenkins J."/>
            <person name="Mckie-Krisberg Z.M."/>
            <person name="Prochnik S."/>
            <person name="Lindquist E."/>
            <person name="Dockter R.B."/>
            <person name="Adam C."/>
            <person name="Molina H."/>
            <person name="Bunkerborg J."/>
            <person name="Jin E."/>
            <person name="Buchheim M."/>
            <person name="Magnuson J."/>
        </authorList>
    </citation>
    <scope>NUCLEOTIDE SEQUENCE</scope>
    <source>
        <strain evidence="1">CCAP 19/18</strain>
    </source>
</reference>
<evidence type="ECO:0000313" key="2">
    <source>
        <dbReference type="Proteomes" id="UP000815325"/>
    </source>
</evidence>